<dbReference type="PANTHER" id="PTHR47962:SF5">
    <property type="entry name" value="ATP-DEPENDENT HELICASE LHR-RELATED"/>
    <property type="match status" value="1"/>
</dbReference>
<name>A0A6I4MH46_9ACTN</name>
<dbReference type="GO" id="GO:0003677">
    <property type="term" value="F:DNA binding"/>
    <property type="evidence" value="ECO:0007669"/>
    <property type="project" value="TreeGrafter"/>
</dbReference>
<dbReference type="InterPro" id="IPR052511">
    <property type="entry name" value="ATP-dep_Helicase"/>
</dbReference>
<dbReference type="InterPro" id="IPR011545">
    <property type="entry name" value="DEAD/DEAH_box_helicase_dom"/>
</dbReference>
<dbReference type="SUPFAM" id="SSF52540">
    <property type="entry name" value="P-loop containing nucleoside triphosphate hydrolases"/>
    <property type="match status" value="1"/>
</dbReference>
<dbReference type="Pfam" id="PF00270">
    <property type="entry name" value="DEAD"/>
    <property type="match status" value="1"/>
</dbReference>
<dbReference type="Gene3D" id="3.40.50.300">
    <property type="entry name" value="P-loop containing nucleotide triphosphate hydrolases"/>
    <property type="match status" value="2"/>
</dbReference>
<dbReference type="Pfam" id="PF00271">
    <property type="entry name" value="Helicase_C"/>
    <property type="match status" value="1"/>
</dbReference>
<gene>
    <name evidence="6" type="ORF">F8568_016475</name>
</gene>
<dbReference type="SMART" id="SM00487">
    <property type="entry name" value="DEXDc"/>
    <property type="match status" value="1"/>
</dbReference>
<dbReference type="SMART" id="SM00490">
    <property type="entry name" value="HELICc"/>
    <property type="match status" value="1"/>
</dbReference>
<dbReference type="GO" id="GO:0016887">
    <property type="term" value="F:ATP hydrolysis activity"/>
    <property type="evidence" value="ECO:0007669"/>
    <property type="project" value="TreeGrafter"/>
</dbReference>
<evidence type="ECO:0000259" key="4">
    <source>
        <dbReference type="PROSITE" id="PS51192"/>
    </source>
</evidence>
<dbReference type="InterPro" id="IPR001650">
    <property type="entry name" value="Helicase_C-like"/>
</dbReference>
<evidence type="ECO:0000313" key="6">
    <source>
        <dbReference type="EMBL" id="MWA01939.1"/>
    </source>
</evidence>
<feature type="domain" description="Helicase ATP-binding" evidence="4">
    <location>
        <begin position="107"/>
        <end position="280"/>
    </location>
</feature>
<keyword evidence="2" id="KW-0067">ATP-binding</keyword>
<evidence type="ECO:0000256" key="2">
    <source>
        <dbReference type="ARBA" id="ARBA00022840"/>
    </source>
</evidence>
<keyword evidence="7" id="KW-1185">Reference proteome</keyword>
<evidence type="ECO:0000313" key="7">
    <source>
        <dbReference type="Proteomes" id="UP000462055"/>
    </source>
</evidence>
<dbReference type="PANTHER" id="PTHR47962">
    <property type="entry name" value="ATP-DEPENDENT HELICASE LHR-RELATED-RELATED"/>
    <property type="match status" value="1"/>
</dbReference>
<dbReference type="CDD" id="cd17923">
    <property type="entry name" value="DEXHc_Hrq1-like"/>
    <property type="match status" value="1"/>
</dbReference>
<dbReference type="Pfam" id="PF09369">
    <property type="entry name" value="MZB"/>
    <property type="match status" value="1"/>
</dbReference>
<dbReference type="EMBL" id="WBMS02000011">
    <property type="protein sequence ID" value="MWA01939.1"/>
    <property type="molecule type" value="Genomic_DNA"/>
</dbReference>
<feature type="compositionally biased region" description="Basic and acidic residues" evidence="3">
    <location>
        <begin position="1192"/>
        <end position="1205"/>
    </location>
</feature>
<dbReference type="InterPro" id="IPR013087">
    <property type="entry name" value="Znf_C2H2_type"/>
</dbReference>
<evidence type="ECO:0000256" key="3">
    <source>
        <dbReference type="SAM" id="MobiDB-lite"/>
    </source>
</evidence>
<protein>
    <submittedName>
        <fullName evidence="6">DEAD/DEAH box helicase</fullName>
    </submittedName>
</protein>
<dbReference type="GO" id="GO:0004386">
    <property type="term" value="F:helicase activity"/>
    <property type="evidence" value="ECO:0007669"/>
    <property type="project" value="UniProtKB-KW"/>
</dbReference>
<feature type="domain" description="Helicase C-terminal" evidence="5">
    <location>
        <begin position="922"/>
        <end position="1071"/>
    </location>
</feature>
<proteinExistence type="predicted"/>
<organism evidence="6 7">
    <name type="scientific">Actinomadura physcomitrii</name>
    <dbReference type="NCBI Taxonomy" id="2650748"/>
    <lineage>
        <taxon>Bacteria</taxon>
        <taxon>Bacillati</taxon>
        <taxon>Actinomycetota</taxon>
        <taxon>Actinomycetes</taxon>
        <taxon>Streptosporangiales</taxon>
        <taxon>Thermomonosporaceae</taxon>
        <taxon>Actinomadura</taxon>
    </lineage>
</organism>
<feature type="region of interest" description="Disordered" evidence="3">
    <location>
        <begin position="1192"/>
        <end position="1238"/>
    </location>
</feature>
<dbReference type="Proteomes" id="UP000462055">
    <property type="component" value="Unassembled WGS sequence"/>
</dbReference>
<comment type="caution">
    <text evidence="6">The sequence shown here is derived from an EMBL/GenBank/DDBJ whole genome shotgun (WGS) entry which is preliminary data.</text>
</comment>
<sequence length="1759" mass="195161">MDVFGVHERLIEDYSEFTASLVQVRDAEIAEHMANEERDKVRWPDPWLSLNPNFEPGGTVDDLVAEDAPDGGKLLHPGCARYFRARKDKDDPGERTLTLHRHQREAIVAAREGDSYVLTTGTGSGKSLTYFVPIVDSVLRDPEPGRIKAIVVYPMNALANSQWNELEKYLTYGIAADGRPVTFGRYTGQERQDERDRILRTKPDILLTNYVMLEYLLTRPVERLQLIGAAQGLRFLVLDELHTYRGRQGADVAMLVRRLREACAAPDLQCVGTSATMATEATFAAAQERVAGVATRLFGTRIKPGRVIGESLRRATVHAAPSRDELRAGIAAALERGDRGYHELARDPLCGWIESTFGLAEEPAGPGEDHGRLVRRRPQTLPKAAERLAEAAGEPVERCVKAIEEALRQGARERHEVTGWPLFAFRLHQFLTKGDTVHVSLEPEGVRHITSQYQVSVPGDRDKILLPLAFCRECGQEYLVVARSRKSGTVRYTPRQEQDAAGGDEANGYLYVSSDHPWPVEDPIGAGRLPDSWYGTDDSGADYVLPSLRDHLPQEVWVGTDGTERPPGEGLRAAYFSTPFRFCLRCRVSYAQTRGQDFAKLASHAAEGRSSAVSVISSSVVRSLRTQEGLGRRARKLLTFVDNRQDASLQAGFFNDFAQVTQVRGALYRAADAAGERGLTHETVAQEVERALDLEMEAFAQNPRVKFSQKENVRRALRQVLSYRLYADLERGWRVTMPNLEQTGLIRFAYVDLPEIAADEESWRDAHPLLRGDGPAHREEIAHILLDEMRRQLTVDVDVLNPDGHERLQNLSDQLLKGVWSLPPREPRIPARTVYAVPSGRGGSKDSVHFTGRSALGRYLRRPREFASPLSVDDAQAVIRSLLRVLEEAGLLAVVDEGRDGALGYRLKASALVWRAGDGRSGAPDPLRKVVDDGAGIRVNAFFRDLYRETAGLLAGLEAREHTAQVTVEDRMQREEAFREGELPLLYCSPTMELGVDISDLNAVGMRNVPPTPANYAQRAGRAGRSGQPALVTTYCSTGRAHDQYYFRRSDLMVAGSVEPPKLDLTNEDLLRSHVHAIWLAETGASLHSRMGDVLDVSGEEPTLEIKPHLWEQFADEGARRRAVDRAERIIAGLAGGDDGGPGGGAANIRDTSWWYEDWVRDVVRGAAERFDAACDRWRQLYRAALAEQREQNRRVVDDSTDPKSRRQAQRRRMDAENQLKLLKNEPTGGSGDGSEREREVQFSDFYTYRYFASEGFLPGYSFPRLPLAAYIPGERRRGTYIQRPRFIAVGEFGPGALIYHEGARYQVASVQVPAGAEAGEVGTTEARICGSCGYWHARQAGVDRCEECGAGLGGVLPNLMHLQTVHTVRRQRISSDEEERRRAGFELQTVYRFSAHGSRPGRVHADVENDGVPIAELVYGDAAAVRVINRGRRRRRDASDIGFWLDPVRGRWLSESRAADLTPEDAELGALKDAVRAVKVVPFVEDHKNICVFRLARPVSETEAVTLRYALERGMEALFQLEDAELTSEWLPDPDGRGRMLFVESAEGGAGALRRLHDEGGLLAEVAKKALGIMHVEPGTLDDLGSAPGARERCERGCYDCLLSYTNQGFHQLIDRHAAVGVLAELAGSWTRARGAQRGTAEEYAAGLAADSGSGLEREFVTFLKENDYRLPDEAQPLISDALARPDFVYRTPAGPVAVFVDGPPHLYPAVWERDVQCEGRLLDLGWLVVRFGGDKTRWSEIVGEYPSVFGGGRGGAR</sequence>
<keyword evidence="6" id="KW-0347">Helicase</keyword>
<dbReference type="InterPro" id="IPR027417">
    <property type="entry name" value="P-loop_NTPase"/>
</dbReference>
<accession>A0A6I4MH46</accession>
<keyword evidence="1" id="KW-0547">Nucleotide-binding</keyword>
<evidence type="ECO:0000256" key="1">
    <source>
        <dbReference type="ARBA" id="ARBA00022741"/>
    </source>
</evidence>
<dbReference type="RefSeq" id="WP_151594417.1">
    <property type="nucleotide sequence ID" value="NZ_WBMS02000011.1"/>
</dbReference>
<keyword evidence="6" id="KW-0378">Hydrolase</keyword>
<dbReference type="InterPro" id="IPR018973">
    <property type="entry name" value="MZB"/>
</dbReference>
<reference evidence="6" key="1">
    <citation type="submission" date="2019-12" db="EMBL/GenBank/DDBJ databases">
        <title>Actinomadura physcomitrii sp. nov., a novel actinomycete isolated from moss [Physcomitrium sphaericum (Ludw) Fuernr].</title>
        <authorList>
            <person name="Zhuang X."/>
        </authorList>
    </citation>
    <scope>NUCLEOTIDE SEQUENCE [LARGE SCALE GENOMIC DNA]</scope>
    <source>
        <strain evidence="6">LD22</strain>
    </source>
</reference>
<dbReference type="PROSITE" id="PS51192">
    <property type="entry name" value="HELICASE_ATP_BIND_1"/>
    <property type="match status" value="1"/>
</dbReference>
<dbReference type="PROSITE" id="PS51194">
    <property type="entry name" value="HELICASE_CTER"/>
    <property type="match status" value="1"/>
</dbReference>
<evidence type="ECO:0000259" key="5">
    <source>
        <dbReference type="PROSITE" id="PS51194"/>
    </source>
</evidence>
<dbReference type="GO" id="GO:0005524">
    <property type="term" value="F:ATP binding"/>
    <property type="evidence" value="ECO:0007669"/>
    <property type="project" value="UniProtKB-KW"/>
</dbReference>
<dbReference type="InterPro" id="IPR014001">
    <property type="entry name" value="Helicase_ATP-bd"/>
</dbReference>
<dbReference type="PROSITE" id="PS00028">
    <property type="entry name" value="ZINC_FINGER_C2H2_1"/>
    <property type="match status" value="1"/>
</dbReference>